<dbReference type="Proteomes" id="UP000823775">
    <property type="component" value="Unassembled WGS sequence"/>
</dbReference>
<protein>
    <submittedName>
        <fullName evidence="1">Uncharacterized protein</fullName>
    </submittedName>
</protein>
<dbReference type="EMBL" id="JACEIK010001076">
    <property type="protein sequence ID" value="MCD7465748.1"/>
    <property type="molecule type" value="Genomic_DNA"/>
</dbReference>
<name>A0ABS8T3P3_DATST</name>
<keyword evidence="2" id="KW-1185">Reference proteome</keyword>
<accession>A0ABS8T3P3</accession>
<proteinExistence type="predicted"/>
<sequence>MNDVAQIAWCSTNQLQDHIGLLSIKALPANSEYGETEGAGKRKMIMTETEILSERSEPDFNKLNNIEEADSEGEEDVTEFPEDQLVIFEWASCGG</sequence>
<gene>
    <name evidence="1" type="ORF">HAX54_001846</name>
</gene>
<comment type="caution">
    <text evidence="1">The sequence shown here is derived from an EMBL/GenBank/DDBJ whole genome shotgun (WGS) entry which is preliminary data.</text>
</comment>
<evidence type="ECO:0000313" key="2">
    <source>
        <dbReference type="Proteomes" id="UP000823775"/>
    </source>
</evidence>
<reference evidence="1 2" key="1">
    <citation type="journal article" date="2021" name="BMC Genomics">
        <title>Datura genome reveals duplications of psychoactive alkaloid biosynthetic genes and high mutation rate following tissue culture.</title>
        <authorList>
            <person name="Rajewski A."/>
            <person name="Carter-House D."/>
            <person name="Stajich J."/>
            <person name="Litt A."/>
        </authorList>
    </citation>
    <scope>NUCLEOTIDE SEQUENCE [LARGE SCALE GENOMIC DNA]</scope>
    <source>
        <strain evidence="1">AR-01</strain>
    </source>
</reference>
<evidence type="ECO:0000313" key="1">
    <source>
        <dbReference type="EMBL" id="MCD7465748.1"/>
    </source>
</evidence>
<organism evidence="1 2">
    <name type="scientific">Datura stramonium</name>
    <name type="common">Jimsonweed</name>
    <name type="synonym">Common thornapple</name>
    <dbReference type="NCBI Taxonomy" id="4076"/>
    <lineage>
        <taxon>Eukaryota</taxon>
        <taxon>Viridiplantae</taxon>
        <taxon>Streptophyta</taxon>
        <taxon>Embryophyta</taxon>
        <taxon>Tracheophyta</taxon>
        <taxon>Spermatophyta</taxon>
        <taxon>Magnoliopsida</taxon>
        <taxon>eudicotyledons</taxon>
        <taxon>Gunneridae</taxon>
        <taxon>Pentapetalae</taxon>
        <taxon>asterids</taxon>
        <taxon>lamiids</taxon>
        <taxon>Solanales</taxon>
        <taxon>Solanaceae</taxon>
        <taxon>Solanoideae</taxon>
        <taxon>Datureae</taxon>
        <taxon>Datura</taxon>
    </lineage>
</organism>